<dbReference type="InterPro" id="IPR017853">
    <property type="entry name" value="GH"/>
</dbReference>
<organism evidence="1 2">
    <name type="scientific">Streptomyces coerulescens</name>
    <dbReference type="NCBI Taxonomy" id="29304"/>
    <lineage>
        <taxon>Bacteria</taxon>
        <taxon>Bacillati</taxon>
        <taxon>Actinomycetota</taxon>
        <taxon>Actinomycetes</taxon>
        <taxon>Kitasatosporales</taxon>
        <taxon>Streptomycetaceae</taxon>
        <taxon>Streptomyces</taxon>
    </lineage>
</organism>
<dbReference type="Proteomes" id="UP001596263">
    <property type="component" value="Unassembled WGS sequence"/>
</dbReference>
<dbReference type="RefSeq" id="WP_380865737.1">
    <property type="nucleotide sequence ID" value="NZ_JBHSKM010000051.1"/>
</dbReference>
<comment type="caution">
    <text evidence="1">The sequence shown here is derived from an EMBL/GenBank/DDBJ whole genome shotgun (WGS) entry which is preliminary data.</text>
</comment>
<protein>
    <submittedName>
        <fullName evidence="1">Uncharacterized protein</fullName>
    </submittedName>
</protein>
<dbReference type="Gene3D" id="2.60.120.260">
    <property type="entry name" value="Galactose-binding domain-like"/>
    <property type="match status" value="1"/>
</dbReference>
<keyword evidence="2" id="KW-1185">Reference proteome</keyword>
<name>A0ABW0CZU8_STRCD</name>
<evidence type="ECO:0000313" key="2">
    <source>
        <dbReference type="Proteomes" id="UP001596263"/>
    </source>
</evidence>
<sequence>MPFHARKAPATSSPTHDLSRRRFLTASSSAALAGTLGWSVLSPTAASASDQNPDTDFMSGHYGMFIKIEDPRINTGVDQGGTVGGWNAVANSFDVTAFAAQMADTGASWVAVYVGQNTGFYFGGNPGYETLAGVSPGSRLTSRDLMTDISDALSARGMKMFIYIPAGPPIDDTVAANNLGFTTRGGGDFGHDWYHNETGDTNWAAALRGWATHYGTKVSGWWIDGFFGPITSHNVGVTTATAQKYATAIHAGNPHAVIGYNEWQFDNPTAAPYYDYTAGYVPPVATPTSRWFNSNGTRVQWNQTLGQQFIDRSDFISYSMNILAAKGSLMFEAFADASGRINNSAVYRQMVALKAAVNGTPTPITPYIWTSADGWRQTAAITVPSAGTRVDFGPWPTTGGSWSWSGPNGYSANTREVQRVPLSTGSNVFNATHTNPSGAQSTQAFTITVPDGSTNRINDTDPSISYSGFTHHKPRGFGDYGDDIHFATANGSTATYQFTGTGIVVYGEKYTDQGNIGVSIDGGAQQVVNTVPADGQRHTNVAVFTATGLTSGKHTITVTKLSGTYATLDGFGIVN</sequence>
<dbReference type="InterPro" id="IPR006311">
    <property type="entry name" value="TAT_signal"/>
</dbReference>
<reference evidence="2" key="1">
    <citation type="journal article" date="2019" name="Int. J. Syst. Evol. Microbiol.">
        <title>The Global Catalogue of Microorganisms (GCM) 10K type strain sequencing project: providing services to taxonomists for standard genome sequencing and annotation.</title>
        <authorList>
            <consortium name="The Broad Institute Genomics Platform"/>
            <consortium name="The Broad Institute Genome Sequencing Center for Infectious Disease"/>
            <person name="Wu L."/>
            <person name="Ma J."/>
        </authorList>
    </citation>
    <scope>NUCLEOTIDE SEQUENCE [LARGE SCALE GENOMIC DNA]</scope>
    <source>
        <strain evidence="2">KCTC 42586</strain>
    </source>
</reference>
<dbReference type="Gene3D" id="3.20.20.80">
    <property type="entry name" value="Glycosidases"/>
    <property type="match status" value="1"/>
</dbReference>
<evidence type="ECO:0000313" key="1">
    <source>
        <dbReference type="EMBL" id="MFC5220662.1"/>
    </source>
</evidence>
<dbReference type="SUPFAM" id="SSF51445">
    <property type="entry name" value="(Trans)glycosidases"/>
    <property type="match status" value="1"/>
</dbReference>
<accession>A0ABW0CZU8</accession>
<dbReference type="EMBL" id="JBHSKM010000051">
    <property type="protein sequence ID" value="MFC5220662.1"/>
    <property type="molecule type" value="Genomic_DNA"/>
</dbReference>
<gene>
    <name evidence="1" type="ORF">ACFPQ9_43330</name>
</gene>
<proteinExistence type="predicted"/>
<dbReference type="PROSITE" id="PS51318">
    <property type="entry name" value="TAT"/>
    <property type="match status" value="1"/>
</dbReference>